<sequence length="821" mass="86741">MLRCSVTVFSLLLWLSFPVVSVSSSFHQKIDLHNSAHSKAFHSNLLKQLAASKNRNKSIQPEFVTSNPPASLAPPSLNTFADEPSSTFQTYINGTLPDTPPPSANCATALTAVIQCNSTIPLMRLFTFNPNFDLPNVASACAGYIIHSNNVTYPPTFIADTISGPYMAQCLQDPTTAQFCSPLVTSFNSTGGLLALPPSELCTFCTLETLNVTLSNPATYSIPLAGLLSSAVQMCGPNFTKYNVTSPPKLQVTPGSNTHFGSNITTTSTTDCLLFGRNVTTSTASNCAAVAEQFSVSYYDILGANPFLNSDCLILANSKLCVPQACTTYRIAPNDTCTTVALSAGRTTGVNITTTQLLSFNPELGTFCQLMPLKIGQAICPTPNGGFPKKAPVPTPTPSGTTSNCGKYYLVKEGDICNTVVLSNTVSFPDFLTLNPEIDANCTNLWLGYNYCVAPFPPLVPPTIPVATTNYSSATIMVIPLSTASYTPTLTTFDIPTAGIPAPTNIANGTRAVACGYYYDVVAGDTLAGIAATVGVDSGDLLNWNPELANGLPPQGSAICVLFPTGNYTLPDATPPPNIALNTTTSCAQFYTVQSGDGCPSIEAKFGIPATLFQSMNPSINSQCTNIIIGVAYCVFPDTPIDPPDSSALGEAYCVKSSNGTTTIPPNVAPGTITTGCTEYYTVVSGDTCSAIDTEFGLTLVQFIAMNPEISSTCNNLALGEAYCVKSSNSTTSVGPSAPSNLATGSLANCNTYHTVVSGDNCGAIETRYGIAAVDFFRWNPERIVLEVEDWHVKRFTQSRAVIRVRRSSLPKASLKPNLVP</sequence>
<dbReference type="Pfam" id="PF01476">
    <property type="entry name" value="LysM"/>
    <property type="match status" value="4"/>
</dbReference>
<comment type="caution">
    <text evidence="5">The sequence shown here is derived from an EMBL/GenBank/DDBJ whole genome shotgun (WGS) entry which is preliminary data.</text>
</comment>
<accession>A0A9P5Y8D7</accession>
<dbReference type="GO" id="GO:0008061">
    <property type="term" value="F:chitin binding"/>
    <property type="evidence" value="ECO:0007669"/>
    <property type="project" value="UniProtKB-KW"/>
</dbReference>
<organism evidence="5 6">
    <name type="scientific">Collybia nuda</name>
    <dbReference type="NCBI Taxonomy" id="64659"/>
    <lineage>
        <taxon>Eukaryota</taxon>
        <taxon>Fungi</taxon>
        <taxon>Dikarya</taxon>
        <taxon>Basidiomycota</taxon>
        <taxon>Agaricomycotina</taxon>
        <taxon>Agaricomycetes</taxon>
        <taxon>Agaricomycetidae</taxon>
        <taxon>Agaricales</taxon>
        <taxon>Tricholomatineae</taxon>
        <taxon>Clitocybaceae</taxon>
        <taxon>Collybia</taxon>
    </lineage>
</organism>
<feature type="domain" description="LysM" evidence="4">
    <location>
        <begin position="589"/>
        <end position="635"/>
    </location>
</feature>
<keyword evidence="2" id="KW-0843">Virulence</keyword>
<dbReference type="PANTHER" id="PTHR34997:SF1">
    <property type="entry name" value="PEPTIDOGLYCAN-BINDING LYSIN DOMAIN"/>
    <property type="match status" value="1"/>
</dbReference>
<dbReference type="OrthoDB" id="5985073at2759"/>
<dbReference type="Gene3D" id="3.10.350.10">
    <property type="entry name" value="LysM domain"/>
    <property type="match status" value="6"/>
</dbReference>
<protein>
    <recommendedName>
        <fullName evidence="4">LysM domain-containing protein</fullName>
    </recommendedName>
</protein>
<dbReference type="InterPro" id="IPR036779">
    <property type="entry name" value="LysM_dom_sf"/>
</dbReference>
<keyword evidence="1" id="KW-0147">Chitin-binding</keyword>
<evidence type="ECO:0000256" key="2">
    <source>
        <dbReference type="ARBA" id="ARBA00023026"/>
    </source>
</evidence>
<keyword evidence="3" id="KW-0732">Signal</keyword>
<evidence type="ECO:0000313" key="6">
    <source>
        <dbReference type="Proteomes" id="UP000807353"/>
    </source>
</evidence>
<dbReference type="PANTHER" id="PTHR34997">
    <property type="entry name" value="AM15"/>
    <property type="match status" value="1"/>
</dbReference>
<dbReference type="SMART" id="SM00257">
    <property type="entry name" value="LysM"/>
    <property type="match status" value="5"/>
</dbReference>
<feature type="domain" description="LysM" evidence="4">
    <location>
        <begin position="407"/>
        <end position="453"/>
    </location>
</feature>
<dbReference type="InterPro" id="IPR018392">
    <property type="entry name" value="LysM"/>
</dbReference>
<dbReference type="EMBL" id="MU150249">
    <property type="protein sequence ID" value="KAF9465228.1"/>
    <property type="molecule type" value="Genomic_DNA"/>
</dbReference>
<gene>
    <name evidence="5" type="ORF">BDZ94DRAFT_1281595</name>
</gene>
<feature type="chain" id="PRO_5040370375" description="LysM domain-containing protein" evidence="3">
    <location>
        <begin position="25"/>
        <end position="821"/>
    </location>
</feature>
<proteinExistence type="predicted"/>
<evidence type="ECO:0000313" key="5">
    <source>
        <dbReference type="EMBL" id="KAF9465228.1"/>
    </source>
</evidence>
<dbReference type="SUPFAM" id="SSF54106">
    <property type="entry name" value="LysM domain"/>
    <property type="match status" value="5"/>
</dbReference>
<feature type="domain" description="LysM" evidence="4">
    <location>
        <begin position="517"/>
        <end position="561"/>
    </location>
</feature>
<feature type="domain" description="LysM" evidence="4">
    <location>
        <begin position="679"/>
        <end position="725"/>
    </location>
</feature>
<dbReference type="InterPro" id="IPR052210">
    <property type="entry name" value="LysM1-like"/>
</dbReference>
<dbReference type="PROSITE" id="PS51782">
    <property type="entry name" value="LYSM"/>
    <property type="match status" value="4"/>
</dbReference>
<dbReference type="CDD" id="cd00118">
    <property type="entry name" value="LysM"/>
    <property type="match status" value="5"/>
</dbReference>
<evidence type="ECO:0000256" key="1">
    <source>
        <dbReference type="ARBA" id="ARBA00022669"/>
    </source>
</evidence>
<name>A0A9P5Y8D7_9AGAR</name>
<keyword evidence="6" id="KW-1185">Reference proteome</keyword>
<evidence type="ECO:0000256" key="3">
    <source>
        <dbReference type="SAM" id="SignalP"/>
    </source>
</evidence>
<dbReference type="AlphaFoldDB" id="A0A9P5Y8D7"/>
<evidence type="ECO:0000259" key="4">
    <source>
        <dbReference type="PROSITE" id="PS51782"/>
    </source>
</evidence>
<dbReference type="Proteomes" id="UP000807353">
    <property type="component" value="Unassembled WGS sequence"/>
</dbReference>
<reference evidence="5" key="1">
    <citation type="submission" date="2020-11" db="EMBL/GenBank/DDBJ databases">
        <authorList>
            <consortium name="DOE Joint Genome Institute"/>
            <person name="Ahrendt S."/>
            <person name="Riley R."/>
            <person name="Andreopoulos W."/>
            <person name="Labutti K."/>
            <person name="Pangilinan J."/>
            <person name="Ruiz-Duenas F.J."/>
            <person name="Barrasa J.M."/>
            <person name="Sanchez-Garcia M."/>
            <person name="Camarero S."/>
            <person name="Miyauchi S."/>
            <person name="Serrano A."/>
            <person name="Linde D."/>
            <person name="Babiker R."/>
            <person name="Drula E."/>
            <person name="Ayuso-Fernandez I."/>
            <person name="Pacheco R."/>
            <person name="Padilla G."/>
            <person name="Ferreira P."/>
            <person name="Barriuso J."/>
            <person name="Kellner H."/>
            <person name="Castanera R."/>
            <person name="Alfaro M."/>
            <person name="Ramirez L."/>
            <person name="Pisabarro A.G."/>
            <person name="Kuo A."/>
            <person name="Tritt A."/>
            <person name="Lipzen A."/>
            <person name="He G."/>
            <person name="Yan M."/>
            <person name="Ng V."/>
            <person name="Cullen D."/>
            <person name="Martin F."/>
            <person name="Rosso M.-N."/>
            <person name="Henrissat B."/>
            <person name="Hibbett D."/>
            <person name="Martinez A.T."/>
            <person name="Grigoriev I.V."/>
        </authorList>
    </citation>
    <scope>NUCLEOTIDE SEQUENCE</scope>
    <source>
        <strain evidence="5">CBS 247.69</strain>
    </source>
</reference>
<feature type="signal peptide" evidence="3">
    <location>
        <begin position="1"/>
        <end position="24"/>
    </location>
</feature>